<dbReference type="OrthoDB" id="428260at2759"/>
<protein>
    <recommendedName>
        <fullName evidence="1">Aminoglycoside phosphotransferase domain-containing protein</fullName>
    </recommendedName>
</protein>
<proteinExistence type="predicted"/>
<dbReference type="EMBL" id="JAACFV010000042">
    <property type="protein sequence ID" value="KAF7509386.1"/>
    <property type="molecule type" value="Genomic_DNA"/>
</dbReference>
<reference evidence="2" key="1">
    <citation type="submission" date="2020-02" db="EMBL/GenBank/DDBJ databases">
        <authorList>
            <person name="Palmer J.M."/>
        </authorList>
    </citation>
    <scope>NUCLEOTIDE SEQUENCE</scope>
    <source>
        <strain evidence="2">EPUS1.4</strain>
        <tissue evidence="2">Thallus</tissue>
    </source>
</reference>
<keyword evidence="3" id="KW-1185">Reference proteome</keyword>
<dbReference type="Gene3D" id="3.30.200.20">
    <property type="entry name" value="Phosphorylase Kinase, domain 1"/>
    <property type="match status" value="1"/>
</dbReference>
<dbReference type="InterPro" id="IPR051678">
    <property type="entry name" value="AGP_Transferase"/>
</dbReference>
<sequence>MSAQAGLKWETTLFGSQPQWTVELSIDIITKVACRLLQAEADKSVVKFLGQGAFNKTYLVTTTQGDYVMRVALPVHPRFKTLSEVAVLEYLQKVTPIPIPEVLSFDASRRNELGFEWILMNRIPGSSLSESWDSIS</sequence>
<dbReference type="SUPFAM" id="SSF56112">
    <property type="entry name" value="Protein kinase-like (PK-like)"/>
    <property type="match status" value="1"/>
</dbReference>
<dbReference type="PANTHER" id="PTHR21310:SF13">
    <property type="entry name" value="AMINOGLYCOSIDE PHOSPHOTRANSFERASE DOMAIN-CONTAINING PROTEIN"/>
    <property type="match status" value="1"/>
</dbReference>
<feature type="domain" description="Aminoglycoside phosphotransferase" evidence="1">
    <location>
        <begin position="46"/>
        <end position="130"/>
    </location>
</feature>
<dbReference type="Proteomes" id="UP000606974">
    <property type="component" value="Unassembled WGS sequence"/>
</dbReference>
<comment type="caution">
    <text evidence="2">The sequence shown here is derived from an EMBL/GenBank/DDBJ whole genome shotgun (WGS) entry which is preliminary data.</text>
</comment>
<gene>
    <name evidence="2" type="ORF">GJ744_008109</name>
</gene>
<dbReference type="AlphaFoldDB" id="A0A8H7ALQ5"/>
<dbReference type="InterPro" id="IPR011009">
    <property type="entry name" value="Kinase-like_dom_sf"/>
</dbReference>
<name>A0A8H7ALQ5_9EURO</name>
<dbReference type="Pfam" id="PF01636">
    <property type="entry name" value="APH"/>
    <property type="match status" value="1"/>
</dbReference>
<dbReference type="InterPro" id="IPR002575">
    <property type="entry name" value="Aminoglycoside_PTrfase"/>
</dbReference>
<evidence type="ECO:0000313" key="3">
    <source>
        <dbReference type="Proteomes" id="UP000606974"/>
    </source>
</evidence>
<evidence type="ECO:0000259" key="1">
    <source>
        <dbReference type="Pfam" id="PF01636"/>
    </source>
</evidence>
<organism evidence="2 3">
    <name type="scientific">Endocarpon pusillum</name>
    <dbReference type="NCBI Taxonomy" id="364733"/>
    <lineage>
        <taxon>Eukaryota</taxon>
        <taxon>Fungi</taxon>
        <taxon>Dikarya</taxon>
        <taxon>Ascomycota</taxon>
        <taxon>Pezizomycotina</taxon>
        <taxon>Eurotiomycetes</taxon>
        <taxon>Chaetothyriomycetidae</taxon>
        <taxon>Verrucariales</taxon>
        <taxon>Verrucariaceae</taxon>
        <taxon>Endocarpon</taxon>
    </lineage>
</organism>
<dbReference type="PANTHER" id="PTHR21310">
    <property type="entry name" value="AMINOGLYCOSIDE PHOSPHOTRANSFERASE-RELATED-RELATED"/>
    <property type="match status" value="1"/>
</dbReference>
<accession>A0A8H7ALQ5</accession>
<evidence type="ECO:0000313" key="2">
    <source>
        <dbReference type="EMBL" id="KAF7509386.1"/>
    </source>
</evidence>